<dbReference type="EMBL" id="LR796296">
    <property type="protein sequence ID" value="CAB4134689.1"/>
    <property type="molecule type" value="Genomic_DNA"/>
</dbReference>
<organism evidence="2">
    <name type="scientific">uncultured Caudovirales phage</name>
    <dbReference type="NCBI Taxonomy" id="2100421"/>
    <lineage>
        <taxon>Viruses</taxon>
        <taxon>Duplodnaviria</taxon>
        <taxon>Heunggongvirae</taxon>
        <taxon>Uroviricota</taxon>
        <taxon>Caudoviricetes</taxon>
        <taxon>Peduoviridae</taxon>
        <taxon>Maltschvirus</taxon>
        <taxon>Maltschvirus maltsch</taxon>
    </lineage>
</organism>
<feature type="region of interest" description="Disordered" evidence="1">
    <location>
        <begin position="1"/>
        <end position="28"/>
    </location>
</feature>
<name>A0A6J5LSK0_9CAUD</name>
<reference evidence="2" key="1">
    <citation type="submission" date="2020-04" db="EMBL/GenBank/DDBJ databases">
        <authorList>
            <person name="Chiriac C."/>
            <person name="Salcher M."/>
            <person name="Ghai R."/>
            <person name="Kavagutti S V."/>
        </authorList>
    </citation>
    <scope>NUCLEOTIDE SEQUENCE</scope>
</reference>
<evidence type="ECO:0000256" key="1">
    <source>
        <dbReference type="SAM" id="MobiDB-lite"/>
    </source>
</evidence>
<accession>A0A6J5LSK0</accession>
<protein>
    <submittedName>
        <fullName evidence="2">Uncharacterized protein</fullName>
    </submittedName>
</protein>
<proteinExistence type="predicted"/>
<sequence>MATNPLEIPGITTSGGLNKTPTTSSQQGVSSYAQPAVTNLINRVDALAGAGAPQYTGQLTAGPSSYQNQAWQGLANLTLPTNTFDATAAQQYMNPYLMGALQPQLDALQRQQAINEQGDLSQLSKSGAYGGGREAVLRGINDENLLRKQAEVLGTGYKDAFNAATGQYNAEQNRQMKGLESLGVFGNKQQEIDQNALNAQYNEFLRQSKYPMDTLTSEASILKGLPIQTTNTYGAAPSLLQSLAGGASGLDSLSSALQKAGITDKSIWSSVANALGINSGPNISNLQSDAISNVNNMPEGDVGSDTGFGVI</sequence>
<feature type="compositionally biased region" description="Polar residues" evidence="1">
    <location>
        <begin position="11"/>
        <end position="28"/>
    </location>
</feature>
<gene>
    <name evidence="2" type="ORF">UFOVP274_42</name>
</gene>
<evidence type="ECO:0000313" key="2">
    <source>
        <dbReference type="EMBL" id="CAB4134689.1"/>
    </source>
</evidence>